<dbReference type="InterPro" id="IPR036910">
    <property type="entry name" value="HMG_box_dom_sf"/>
</dbReference>
<dbReference type="SMART" id="SM00731">
    <property type="entry name" value="SprT"/>
    <property type="match status" value="1"/>
</dbReference>
<dbReference type="Pfam" id="PF17283">
    <property type="entry name" value="Zn_ribbon_SprT"/>
    <property type="match status" value="1"/>
</dbReference>
<organism evidence="3 4">
    <name type="scientific">Bombus impatiens</name>
    <name type="common">Bumblebee</name>
    <dbReference type="NCBI Taxonomy" id="132113"/>
    <lineage>
        <taxon>Eukaryota</taxon>
        <taxon>Metazoa</taxon>
        <taxon>Ecdysozoa</taxon>
        <taxon>Arthropoda</taxon>
        <taxon>Hexapoda</taxon>
        <taxon>Insecta</taxon>
        <taxon>Pterygota</taxon>
        <taxon>Neoptera</taxon>
        <taxon>Endopterygota</taxon>
        <taxon>Hymenoptera</taxon>
        <taxon>Apocrita</taxon>
        <taxon>Aculeata</taxon>
        <taxon>Apoidea</taxon>
        <taxon>Anthophila</taxon>
        <taxon>Apidae</taxon>
        <taxon>Bombus</taxon>
        <taxon>Pyrobombus</taxon>
    </lineage>
</organism>
<dbReference type="SUPFAM" id="SSF47095">
    <property type="entry name" value="HMG-box"/>
    <property type="match status" value="1"/>
</dbReference>
<evidence type="ECO:0000256" key="1">
    <source>
        <dbReference type="SAM" id="MobiDB-lite"/>
    </source>
</evidence>
<dbReference type="OrthoDB" id="20772at2759"/>
<keyword evidence="3" id="KW-1185">Reference proteome</keyword>
<name>A0A6P6FE09_BOMIM</name>
<dbReference type="GeneID" id="100745142"/>
<dbReference type="Pfam" id="PF10263">
    <property type="entry name" value="SprT-like"/>
    <property type="match status" value="1"/>
</dbReference>
<dbReference type="InterPro" id="IPR006640">
    <property type="entry name" value="SprT-like_domain"/>
</dbReference>
<feature type="region of interest" description="Disordered" evidence="1">
    <location>
        <begin position="347"/>
        <end position="377"/>
    </location>
</feature>
<dbReference type="InterPro" id="IPR035240">
    <property type="entry name" value="SprT_Zn_ribbon"/>
</dbReference>
<dbReference type="GO" id="GO:0005634">
    <property type="term" value="C:nucleus"/>
    <property type="evidence" value="ECO:0007669"/>
    <property type="project" value="TreeGrafter"/>
</dbReference>
<feature type="compositionally biased region" description="Low complexity" evidence="1">
    <location>
        <begin position="351"/>
        <end position="360"/>
    </location>
</feature>
<dbReference type="GO" id="GO:0006974">
    <property type="term" value="P:DNA damage response"/>
    <property type="evidence" value="ECO:0007669"/>
    <property type="project" value="UniProtKB-ARBA"/>
</dbReference>
<dbReference type="PANTHER" id="PTHR23099:SF0">
    <property type="entry name" value="GERM CELL NUCLEAR ACIDIC PROTEIN"/>
    <property type="match status" value="1"/>
</dbReference>
<feature type="region of interest" description="Disordered" evidence="1">
    <location>
        <begin position="629"/>
        <end position="658"/>
    </location>
</feature>
<feature type="compositionally biased region" description="Polar residues" evidence="1">
    <location>
        <begin position="629"/>
        <end position="639"/>
    </location>
</feature>
<proteinExistence type="predicted"/>
<feature type="compositionally biased region" description="Polar residues" evidence="1">
    <location>
        <begin position="197"/>
        <end position="212"/>
    </location>
</feature>
<evidence type="ECO:0000313" key="3">
    <source>
        <dbReference type="Proteomes" id="UP000515180"/>
    </source>
</evidence>
<protein>
    <submittedName>
        <fullName evidence="4">LOW QUALITY PROTEIN: dentin sialophosphoprotein-like</fullName>
    </submittedName>
</protein>
<feature type="domain" description="SprT-like" evidence="2">
    <location>
        <begin position="714"/>
        <end position="874"/>
    </location>
</feature>
<dbReference type="KEGG" id="bim:100745142"/>
<dbReference type="Proteomes" id="UP000515180">
    <property type="component" value="Unplaced"/>
</dbReference>
<dbReference type="RefSeq" id="XP_024224312.1">
    <property type="nucleotide sequence ID" value="XM_024368544.2"/>
</dbReference>
<feature type="region of interest" description="Disordered" evidence="1">
    <location>
        <begin position="193"/>
        <end position="212"/>
    </location>
</feature>
<feature type="compositionally biased region" description="Polar residues" evidence="1">
    <location>
        <begin position="366"/>
        <end position="377"/>
    </location>
</feature>
<evidence type="ECO:0000259" key="2">
    <source>
        <dbReference type="SMART" id="SM00731"/>
    </source>
</evidence>
<dbReference type="PANTHER" id="PTHR23099">
    <property type="entry name" value="TRANSCRIPTIONAL REGULATOR"/>
    <property type="match status" value="1"/>
</dbReference>
<dbReference type="Gene3D" id="1.10.30.10">
    <property type="entry name" value="High mobility group box domain"/>
    <property type="match status" value="1"/>
</dbReference>
<sequence>MEYLMTQNLKKQNEKYIRYDNMKLQSDKEMEESLCSSQNFYLKLSQDSAISHSQKVNDDEDVIVISDSSSNSTCSVSKYASTSKVASNKHIPTDDKIYILDSSDSESSETTDKKYFKTCKINEKLQFVSNYKERKDIAKDNEILYTSDESSSIECIKEDIPSISSNKTSSTYVSSTTENIVKSMADTNVKSHRDTINNDVNNSKNTGSIDRSFKTTSATNRNCIDFKKKLSREDAKNILKNIKSSRLIYESPKVRKEKNVSLDKEIDDNVIHPAISPKNKLKANNIVIDEDTIDSETDIIQGSQVNLTNPYKTHVSKFLSKTCAKENQGPTYTELSERKKKQISQWLMANSQSDSQSDSSPGIVPLTNTNDISSGNSSLERLEMNYETPNNRGRIHQFPVRESKTTNPDYNKAFYHTVPHQNTINEFVQRTKHNDLELPTLKKSHIDNNVSTSTNSTMNVPQNIDIMDCADILDKLYGKSWRNKADVLFPNSEPRKQIIKTKNRAVQTDRKITKRERFYIPDSDDDFNASLNDLKLRNSSTKKDVRKNTKRRDNFIKDETSSESGCESLYYTALTNPRVSKNNTQSKLTAPEIARRVLAICDSDTEDEGNIHNDNQIFNIRRRKLSFSNDESEGSSTSEFDPGDDVPPKSTIKKTSTKARQQLFKLNTQSKLTSDNSKYEKCTSFLASLAQSVSLANVHPDAKKYRLHYKNNKEDLCNYLYKLYNEKVFDNELPKDMSMEWNVRMRETAGFCYNKRSVRTLGGIVRSSRIVLATKILDTPDRLRDTLIHEMCHAAAWLINGVSDGHGPFWTKWANKAMKVFPELPPIRRCHDYEIKTKFTYKCVGCGYSIGRHSKSLDIEKKRCGHCYGKFELLLNKTTKSGTVQMQTPKRELSAFALYVKENYNSIKKERNVKHAEVMKILGQQFSEIKIAKKQENFGNNPNTSS</sequence>
<reference evidence="4" key="1">
    <citation type="submission" date="2025-08" db="UniProtKB">
        <authorList>
            <consortium name="RefSeq"/>
        </authorList>
    </citation>
    <scope>IDENTIFICATION</scope>
</reference>
<dbReference type="AlphaFoldDB" id="A0A6P6FE09"/>
<accession>A0A6P6FE09</accession>
<evidence type="ECO:0000313" key="4">
    <source>
        <dbReference type="RefSeq" id="XP_024224312.1"/>
    </source>
</evidence>
<gene>
    <name evidence="4" type="primary">LOC100745142</name>
</gene>